<dbReference type="WBParaSite" id="ACAC_0001177701-mRNA-1">
    <property type="protein sequence ID" value="ACAC_0001177701-mRNA-1"/>
    <property type="gene ID" value="ACAC_0001177701"/>
</dbReference>
<proteinExistence type="predicted"/>
<accession>A0A0K0DJZ0</accession>
<organism evidence="1 2">
    <name type="scientific">Angiostrongylus cantonensis</name>
    <name type="common">Rat lungworm</name>
    <dbReference type="NCBI Taxonomy" id="6313"/>
    <lineage>
        <taxon>Eukaryota</taxon>
        <taxon>Metazoa</taxon>
        <taxon>Ecdysozoa</taxon>
        <taxon>Nematoda</taxon>
        <taxon>Chromadorea</taxon>
        <taxon>Rhabditida</taxon>
        <taxon>Rhabditina</taxon>
        <taxon>Rhabditomorpha</taxon>
        <taxon>Strongyloidea</taxon>
        <taxon>Metastrongylidae</taxon>
        <taxon>Angiostrongylus</taxon>
    </lineage>
</organism>
<dbReference type="STRING" id="6313.A0A0K0DJZ0"/>
<name>A0A0K0DJZ0_ANGCA</name>
<reference evidence="2" key="2">
    <citation type="submission" date="2017-02" db="UniProtKB">
        <authorList>
            <consortium name="WormBaseParasite"/>
        </authorList>
    </citation>
    <scope>IDENTIFICATION</scope>
</reference>
<evidence type="ECO:0000313" key="1">
    <source>
        <dbReference type="Proteomes" id="UP000035642"/>
    </source>
</evidence>
<dbReference type="Proteomes" id="UP000035642">
    <property type="component" value="Unassembled WGS sequence"/>
</dbReference>
<evidence type="ECO:0000313" key="2">
    <source>
        <dbReference type="WBParaSite" id="ACAC_0001177701-mRNA-1"/>
    </source>
</evidence>
<keyword evidence="1" id="KW-1185">Reference proteome</keyword>
<dbReference type="AlphaFoldDB" id="A0A0K0DJZ0"/>
<protein>
    <submittedName>
        <fullName evidence="2">Uncharacterized protein</fullName>
    </submittedName>
</protein>
<sequence>MVMTNQCDLPIPDIYVEELKRAHDREQLQQKTIATASTNNSSLIRPPPPVLSVTKRRGYSARYEIVNFKTMYEEIDKVDKLEIIA</sequence>
<reference evidence="1" key="1">
    <citation type="submission" date="2012-09" db="EMBL/GenBank/DDBJ databases">
        <authorList>
            <person name="Martin A.A."/>
        </authorList>
    </citation>
    <scope>NUCLEOTIDE SEQUENCE</scope>
</reference>